<feature type="transmembrane region" description="Helical" evidence="6">
    <location>
        <begin position="125"/>
        <end position="151"/>
    </location>
</feature>
<evidence type="ECO:0000259" key="7">
    <source>
        <dbReference type="PROSITE" id="PS50928"/>
    </source>
</evidence>
<comment type="similarity">
    <text evidence="6">Belongs to the binding-protein-dependent transport system permease family.</text>
</comment>
<dbReference type="PROSITE" id="PS50928">
    <property type="entry name" value="ABC_TM1"/>
    <property type="match status" value="1"/>
</dbReference>
<dbReference type="GO" id="GO:0055085">
    <property type="term" value="P:transmembrane transport"/>
    <property type="evidence" value="ECO:0007669"/>
    <property type="project" value="InterPro"/>
</dbReference>
<evidence type="ECO:0000256" key="3">
    <source>
        <dbReference type="ARBA" id="ARBA00022692"/>
    </source>
</evidence>
<dbReference type="RefSeq" id="WP_179239849.1">
    <property type="nucleotide sequence ID" value="NZ_JACBNQ010000046.1"/>
</dbReference>
<dbReference type="InterPro" id="IPR000515">
    <property type="entry name" value="MetI-like"/>
</dbReference>
<dbReference type="Gene3D" id="1.10.3720.10">
    <property type="entry name" value="MetI-like"/>
    <property type="match status" value="1"/>
</dbReference>
<comment type="subcellular location">
    <subcellularLocation>
        <location evidence="6">Cell membrane</location>
        <topology evidence="6">Multi-pass membrane protein</topology>
    </subcellularLocation>
    <subcellularLocation>
        <location evidence="1">Membrane</location>
        <topology evidence="1">Multi-pass membrane protein</topology>
    </subcellularLocation>
</comment>
<keyword evidence="9" id="KW-1185">Reference proteome</keyword>
<protein>
    <submittedName>
        <fullName evidence="8">ABC transporter permease</fullName>
    </submittedName>
</protein>
<evidence type="ECO:0000256" key="4">
    <source>
        <dbReference type="ARBA" id="ARBA00022989"/>
    </source>
</evidence>
<dbReference type="Pfam" id="PF00528">
    <property type="entry name" value="BPD_transp_1"/>
    <property type="match status" value="1"/>
</dbReference>
<proteinExistence type="inferred from homology"/>
<evidence type="ECO:0000313" key="9">
    <source>
        <dbReference type="Proteomes" id="UP000611629"/>
    </source>
</evidence>
<keyword evidence="3 6" id="KW-0812">Transmembrane</keyword>
<dbReference type="InterPro" id="IPR035906">
    <property type="entry name" value="MetI-like_sf"/>
</dbReference>
<dbReference type="GO" id="GO:0005886">
    <property type="term" value="C:plasma membrane"/>
    <property type="evidence" value="ECO:0007669"/>
    <property type="project" value="UniProtKB-SubCell"/>
</dbReference>
<evidence type="ECO:0000313" key="8">
    <source>
        <dbReference type="EMBL" id="NYB76130.1"/>
    </source>
</evidence>
<dbReference type="PANTHER" id="PTHR30177">
    <property type="entry name" value="GLYCINE BETAINE/L-PROLINE TRANSPORT SYSTEM PERMEASE PROTEIN PROW"/>
    <property type="match status" value="1"/>
</dbReference>
<gene>
    <name evidence="8" type="ORF">HZF24_18440</name>
</gene>
<dbReference type="InterPro" id="IPR051204">
    <property type="entry name" value="ABC_transp_perm/SBD"/>
</dbReference>
<feature type="transmembrane region" description="Helical" evidence="6">
    <location>
        <begin position="218"/>
        <end position="240"/>
    </location>
</feature>
<feature type="domain" description="ABC transmembrane type-1" evidence="7">
    <location>
        <begin position="56"/>
        <end position="237"/>
    </location>
</feature>
<dbReference type="GO" id="GO:0031460">
    <property type="term" value="P:glycine betaine transport"/>
    <property type="evidence" value="ECO:0007669"/>
    <property type="project" value="TreeGrafter"/>
</dbReference>
<evidence type="ECO:0000256" key="5">
    <source>
        <dbReference type="ARBA" id="ARBA00023136"/>
    </source>
</evidence>
<evidence type="ECO:0000256" key="1">
    <source>
        <dbReference type="ARBA" id="ARBA00004141"/>
    </source>
</evidence>
<dbReference type="SUPFAM" id="SSF161098">
    <property type="entry name" value="MetI-like"/>
    <property type="match status" value="1"/>
</dbReference>
<feature type="transmembrane region" description="Helical" evidence="6">
    <location>
        <begin position="55"/>
        <end position="80"/>
    </location>
</feature>
<dbReference type="CDD" id="cd06261">
    <property type="entry name" value="TM_PBP2"/>
    <property type="match status" value="1"/>
</dbReference>
<feature type="transmembrane region" description="Helical" evidence="6">
    <location>
        <begin position="12"/>
        <end position="35"/>
    </location>
</feature>
<dbReference type="Proteomes" id="UP000611629">
    <property type="component" value="Unassembled WGS sequence"/>
</dbReference>
<keyword evidence="2 6" id="KW-0813">Transport</keyword>
<dbReference type="AlphaFoldDB" id="A0A974BNM6"/>
<organism evidence="8 9">
    <name type="scientific">Sedimentibacter hydroxybenzoicus DSM 7310</name>
    <dbReference type="NCBI Taxonomy" id="1123245"/>
    <lineage>
        <taxon>Bacteria</taxon>
        <taxon>Bacillati</taxon>
        <taxon>Bacillota</taxon>
        <taxon>Tissierellia</taxon>
        <taxon>Sedimentibacter</taxon>
    </lineage>
</organism>
<name>A0A974BNM6_SEDHY</name>
<dbReference type="EMBL" id="JACBNQ010000046">
    <property type="protein sequence ID" value="NYB76130.1"/>
    <property type="molecule type" value="Genomic_DNA"/>
</dbReference>
<reference evidence="8" key="1">
    <citation type="submission" date="2020-07" db="EMBL/GenBank/DDBJ databases">
        <title>Genomic analysis of a strain of Sedimentibacter Hydroxybenzoicus DSM7310.</title>
        <authorList>
            <person name="Ma S."/>
        </authorList>
    </citation>
    <scope>NUCLEOTIDE SEQUENCE</scope>
    <source>
        <strain evidence="8">DSM 7310</strain>
    </source>
</reference>
<evidence type="ECO:0000256" key="6">
    <source>
        <dbReference type="RuleBase" id="RU363032"/>
    </source>
</evidence>
<sequence length="243" mass="25963">MTDSGNVKKRKPVIKAVLIPLVLIFIGLSYTFYVINYPQDKIVADFVSYSKVFSLLKQHIVLVLVSATAAVLVSVPLGIFLTRPKFKGLANIFISIVNMGQTIPSLAILALFVSVLGIGFKSAVFALWIYSLLPILNNTLVGITGVDRYVMEAATGMGMNPVRILTKIELPIAFPVIMAGIRTAATVNIGTATLAAFIGAGGLGDLIIAGNNINRWQIVILGALLSALLAILADYLMALFEKA</sequence>
<keyword evidence="4 6" id="KW-1133">Transmembrane helix</keyword>
<accession>A0A974BNM6</accession>
<dbReference type="FunFam" id="1.10.3720.10:FF:000001">
    <property type="entry name" value="Glycine betaine ABC transporter, permease"/>
    <property type="match status" value="1"/>
</dbReference>
<dbReference type="PANTHER" id="PTHR30177:SF4">
    <property type="entry name" value="OSMOPROTECTANT IMPORT PERMEASE PROTEIN OSMW"/>
    <property type="match status" value="1"/>
</dbReference>
<feature type="transmembrane region" description="Helical" evidence="6">
    <location>
        <begin position="92"/>
        <end position="119"/>
    </location>
</feature>
<evidence type="ECO:0000256" key="2">
    <source>
        <dbReference type="ARBA" id="ARBA00022448"/>
    </source>
</evidence>
<comment type="caution">
    <text evidence="8">The sequence shown here is derived from an EMBL/GenBank/DDBJ whole genome shotgun (WGS) entry which is preliminary data.</text>
</comment>
<keyword evidence="5 6" id="KW-0472">Membrane</keyword>
<feature type="transmembrane region" description="Helical" evidence="6">
    <location>
        <begin position="172"/>
        <end position="198"/>
    </location>
</feature>